<dbReference type="GO" id="GO:0003700">
    <property type="term" value="F:DNA-binding transcription factor activity"/>
    <property type="evidence" value="ECO:0007669"/>
    <property type="project" value="InterPro"/>
</dbReference>
<evidence type="ECO:0000256" key="3">
    <source>
        <dbReference type="ARBA" id="ARBA00023163"/>
    </source>
</evidence>
<name>A0A1I2J0R1_9BACT</name>
<protein>
    <submittedName>
        <fullName evidence="5">Regulatory protein, gntR family</fullName>
    </submittedName>
</protein>
<dbReference type="PANTHER" id="PTHR38445">
    <property type="entry name" value="HTH-TYPE TRANSCRIPTIONAL REPRESSOR YTRA"/>
    <property type="match status" value="1"/>
</dbReference>
<reference evidence="5 6" key="1">
    <citation type="submission" date="2016-10" db="EMBL/GenBank/DDBJ databases">
        <authorList>
            <person name="de Groot N.N."/>
        </authorList>
    </citation>
    <scope>NUCLEOTIDE SEQUENCE [LARGE SCALE GENOMIC DNA]</scope>
    <source>
        <strain>GEY</strain>
        <strain evidence="6">DSM 9560</strain>
    </source>
</reference>
<dbReference type="Pfam" id="PF00392">
    <property type="entry name" value="GntR"/>
    <property type="match status" value="1"/>
</dbReference>
<dbReference type="AlphaFoldDB" id="A0A1I2J0R1"/>
<dbReference type="Gene3D" id="1.10.10.10">
    <property type="entry name" value="Winged helix-like DNA-binding domain superfamily/Winged helix DNA-binding domain"/>
    <property type="match status" value="1"/>
</dbReference>
<evidence type="ECO:0000313" key="5">
    <source>
        <dbReference type="EMBL" id="SFF48225.1"/>
    </source>
</evidence>
<dbReference type="STRING" id="1003.SAMN04488541_104016"/>
<proteinExistence type="predicted"/>
<dbReference type="EMBL" id="FONY01000040">
    <property type="protein sequence ID" value="SFF48225.1"/>
    <property type="molecule type" value="Genomic_DNA"/>
</dbReference>
<evidence type="ECO:0000259" key="4">
    <source>
        <dbReference type="PROSITE" id="PS50949"/>
    </source>
</evidence>
<gene>
    <name evidence="5" type="ORF">SAMN04488541_104016</name>
</gene>
<dbReference type="Gene3D" id="3.40.50.11110">
    <property type="entry name" value="Sialyltransferase, C-terminal GT-B Rossman nucleotide-binding domain"/>
    <property type="match status" value="1"/>
</dbReference>
<dbReference type="SUPFAM" id="SSF46785">
    <property type="entry name" value="Winged helix' DNA-binding domain"/>
    <property type="match status" value="1"/>
</dbReference>
<dbReference type="InterPro" id="IPR000524">
    <property type="entry name" value="Tscrpt_reg_HTH_GntR"/>
</dbReference>
<organism evidence="5 6">
    <name type="scientific">Thermoflexibacter ruber</name>
    <dbReference type="NCBI Taxonomy" id="1003"/>
    <lineage>
        <taxon>Bacteria</taxon>
        <taxon>Pseudomonadati</taxon>
        <taxon>Bacteroidota</taxon>
        <taxon>Cytophagia</taxon>
        <taxon>Cytophagales</taxon>
        <taxon>Thermoflexibacteraceae</taxon>
        <taxon>Thermoflexibacter</taxon>
    </lineage>
</organism>
<dbReference type="PROSITE" id="PS50949">
    <property type="entry name" value="HTH_GNTR"/>
    <property type="match status" value="1"/>
</dbReference>
<evidence type="ECO:0000313" key="6">
    <source>
        <dbReference type="Proteomes" id="UP000199513"/>
    </source>
</evidence>
<dbReference type="SMART" id="SM00345">
    <property type="entry name" value="HTH_GNTR"/>
    <property type="match status" value="1"/>
</dbReference>
<dbReference type="CDD" id="cd07377">
    <property type="entry name" value="WHTH_GntR"/>
    <property type="match status" value="1"/>
</dbReference>
<dbReference type="Proteomes" id="UP000199513">
    <property type="component" value="Unassembled WGS sequence"/>
</dbReference>
<dbReference type="Gene3D" id="3.40.50.2300">
    <property type="match status" value="2"/>
</dbReference>
<dbReference type="PANTHER" id="PTHR38445:SF10">
    <property type="entry name" value="GNTR-FAMILY TRANSCRIPTIONAL REGULATOR"/>
    <property type="match status" value="1"/>
</dbReference>
<dbReference type="InterPro" id="IPR036388">
    <property type="entry name" value="WH-like_DNA-bd_sf"/>
</dbReference>
<evidence type="ECO:0000256" key="2">
    <source>
        <dbReference type="ARBA" id="ARBA00023125"/>
    </source>
</evidence>
<sequence>MYAKKNINCIEINEFSATPKYQQVINAVIASIRKDRLKVGDMLPSINEVSFEFDVSRLTVEKGYNELRKMGIVQAIQGKGYFIASTSVKQNLRILLLFNKLSTHKKTIYDAFVKNLYQEATIDFYIYNNDYTLFKKLLDHPKENYTHYVIIPHFADNEQNALRLIDNIPKEKLILVGKKPNAISGEYGAVYENFEKDIYQALTQALPALKKYHTLKIIFPESSYSASEIVKGFISFCQDHAFQSKIIRSDEFIGEGELYITLTEEDLVQILEKVIALEWTLGRQIGLISYNETPLKKFIMNGLTTISTDFERMGATAANLVLNSSKTQIENPFYLTLRASV</sequence>
<keyword evidence="2" id="KW-0238">DNA-binding</keyword>
<keyword evidence="6" id="KW-1185">Reference proteome</keyword>
<dbReference type="RefSeq" id="WP_091548890.1">
    <property type="nucleotide sequence ID" value="NZ_FONY01000040.1"/>
</dbReference>
<feature type="domain" description="HTH gntR-type" evidence="4">
    <location>
        <begin position="18"/>
        <end position="86"/>
    </location>
</feature>
<evidence type="ECO:0000256" key="1">
    <source>
        <dbReference type="ARBA" id="ARBA00023015"/>
    </source>
</evidence>
<dbReference type="InterPro" id="IPR036390">
    <property type="entry name" value="WH_DNA-bd_sf"/>
</dbReference>
<dbReference type="OrthoDB" id="742238at2"/>
<dbReference type="GO" id="GO:0003677">
    <property type="term" value="F:DNA binding"/>
    <property type="evidence" value="ECO:0007669"/>
    <property type="project" value="UniProtKB-KW"/>
</dbReference>
<keyword evidence="3" id="KW-0804">Transcription</keyword>
<accession>A0A1I2J0R1</accession>
<dbReference type="SUPFAM" id="SSF53822">
    <property type="entry name" value="Periplasmic binding protein-like I"/>
    <property type="match status" value="1"/>
</dbReference>
<dbReference type="InterPro" id="IPR028082">
    <property type="entry name" value="Peripla_BP_I"/>
</dbReference>
<keyword evidence="1" id="KW-0805">Transcription regulation</keyword>